<name>A0A7X0MLI9_9SPHI</name>
<dbReference type="Proteomes" id="UP000521017">
    <property type="component" value="Unassembled WGS sequence"/>
</dbReference>
<evidence type="ECO:0000256" key="4">
    <source>
        <dbReference type="ARBA" id="ARBA00022759"/>
    </source>
</evidence>
<evidence type="ECO:0000256" key="6">
    <source>
        <dbReference type="ARBA" id="ARBA00022884"/>
    </source>
</evidence>
<dbReference type="NCBIfam" id="TIGR00188">
    <property type="entry name" value="rnpA"/>
    <property type="match status" value="1"/>
</dbReference>
<dbReference type="HAMAP" id="MF_00227">
    <property type="entry name" value="RNase_P"/>
    <property type="match status" value="1"/>
</dbReference>
<evidence type="ECO:0000313" key="9">
    <source>
        <dbReference type="EMBL" id="MBB6501890.1"/>
    </source>
</evidence>
<evidence type="ECO:0000256" key="8">
    <source>
        <dbReference type="NCBIfam" id="TIGR00188"/>
    </source>
</evidence>
<dbReference type="GO" id="GO:0001682">
    <property type="term" value="P:tRNA 5'-leader removal"/>
    <property type="evidence" value="ECO:0007669"/>
    <property type="project" value="UniProtKB-UniRule"/>
</dbReference>
<organism evidence="9 10">
    <name type="scientific">Pedobacter cryoconitis</name>
    <dbReference type="NCBI Taxonomy" id="188932"/>
    <lineage>
        <taxon>Bacteria</taxon>
        <taxon>Pseudomonadati</taxon>
        <taxon>Bacteroidota</taxon>
        <taxon>Sphingobacteriia</taxon>
        <taxon>Sphingobacteriales</taxon>
        <taxon>Sphingobacteriaceae</taxon>
        <taxon>Pedobacter</taxon>
    </lineage>
</organism>
<reference evidence="9 10" key="1">
    <citation type="submission" date="2020-08" db="EMBL/GenBank/DDBJ databases">
        <title>Genomic Encyclopedia of Type Strains, Phase IV (KMG-V): Genome sequencing to study the core and pangenomes of soil and plant-associated prokaryotes.</title>
        <authorList>
            <person name="Whitman W."/>
        </authorList>
    </citation>
    <scope>NUCLEOTIDE SEQUENCE [LARGE SCALE GENOMIC DNA]</scope>
    <source>
        <strain evidence="9 10">M2T3</strain>
    </source>
</reference>
<comment type="catalytic activity">
    <reaction evidence="7">
        <text>Endonucleolytic cleavage of RNA, removing 5'-extranucleotides from tRNA precursor.</text>
        <dbReference type="EC" id="3.1.26.5"/>
    </reaction>
</comment>
<dbReference type="RefSeq" id="WP_184628073.1">
    <property type="nucleotide sequence ID" value="NZ_JACHCC010000011.1"/>
</dbReference>
<dbReference type="InterPro" id="IPR000100">
    <property type="entry name" value="RNase_P"/>
</dbReference>
<evidence type="ECO:0000313" key="10">
    <source>
        <dbReference type="Proteomes" id="UP000521017"/>
    </source>
</evidence>
<dbReference type="Gene3D" id="3.30.230.10">
    <property type="match status" value="1"/>
</dbReference>
<dbReference type="SUPFAM" id="SSF54211">
    <property type="entry name" value="Ribosomal protein S5 domain 2-like"/>
    <property type="match status" value="1"/>
</dbReference>
<protein>
    <recommendedName>
        <fullName evidence="7 8">Ribonuclease P protein component</fullName>
        <shortName evidence="7">RNase P protein</shortName>
        <shortName evidence="7">RNaseP protein</shortName>
        <ecNumber evidence="7 8">3.1.26.5</ecNumber>
    </recommendedName>
    <alternativeName>
        <fullName evidence="7">Protein C5</fullName>
    </alternativeName>
</protein>
<gene>
    <name evidence="7" type="primary">rnpA</name>
    <name evidence="9" type="ORF">HDF25_004067</name>
</gene>
<keyword evidence="4 7" id="KW-0255">Endonuclease</keyword>
<keyword evidence="3 7" id="KW-0540">Nuclease</keyword>
<dbReference type="EMBL" id="JACHCC010000011">
    <property type="protein sequence ID" value="MBB6501890.1"/>
    <property type="molecule type" value="Genomic_DNA"/>
</dbReference>
<evidence type="ECO:0000256" key="2">
    <source>
        <dbReference type="ARBA" id="ARBA00022694"/>
    </source>
</evidence>
<evidence type="ECO:0000256" key="1">
    <source>
        <dbReference type="ARBA" id="ARBA00002663"/>
    </source>
</evidence>
<dbReference type="EC" id="3.1.26.5" evidence="7 8"/>
<dbReference type="InterPro" id="IPR014721">
    <property type="entry name" value="Ribsml_uS5_D2-typ_fold_subgr"/>
</dbReference>
<dbReference type="PROSITE" id="PS00648">
    <property type="entry name" value="RIBONUCLEASE_P"/>
    <property type="match status" value="1"/>
</dbReference>
<keyword evidence="2 7" id="KW-0819">tRNA processing</keyword>
<sequence length="139" mass="16353">MKNFTKEERLCSRKSLDLLFKNGSSFLLYPFRVSYLFVPEKSAFPVQVVINVSKKRFKRAHDRNLIKRRTREAYRLHKASALYPLLNHPDQLLLLSLQFVGKEHYDYAFFEKKLGNAFKKLMLTIEPSVDLSASKHETD</sequence>
<dbReference type="GO" id="GO:0000049">
    <property type="term" value="F:tRNA binding"/>
    <property type="evidence" value="ECO:0007669"/>
    <property type="project" value="UniProtKB-UniRule"/>
</dbReference>
<evidence type="ECO:0000256" key="5">
    <source>
        <dbReference type="ARBA" id="ARBA00022801"/>
    </source>
</evidence>
<accession>A0A7X0MLI9</accession>
<dbReference type="GO" id="GO:0004526">
    <property type="term" value="F:ribonuclease P activity"/>
    <property type="evidence" value="ECO:0007669"/>
    <property type="project" value="UniProtKB-UniRule"/>
</dbReference>
<comment type="subunit">
    <text evidence="7">Consists of a catalytic RNA component (M1 or rnpB) and a protein subunit.</text>
</comment>
<comment type="caution">
    <text evidence="9">The sequence shown here is derived from an EMBL/GenBank/DDBJ whole genome shotgun (WGS) entry which is preliminary data.</text>
</comment>
<dbReference type="Pfam" id="PF00825">
    <property type="entry name" value="Ribonuclease_P"/>
    <property type="match status" value="1"/>
</dbReference>
<dbReference type="InterPro" id="IPR020539">
    <property type="entry name" value="RNase_P_CS"/>
</dbReference>
<proteinExistence type="inferred from homology"/>
<comment type="function">
    <text evidence="1 7">RNaseP catalyzes the removal of the 5'-leader sequence from pre-tRNA to produce the mature 5'-terminus. It can also cleave other RNA substrates such as 4.5S RNA. The protein component plays an auxiliary but essential role in vivo by binding to the 5'-leader sequence and broadening the substrate specificity of the ribozyme.</text>
</comment>
<comment type="similarity">
    <text evidence="7">Belongs to the RnpA family.</text>
</comment>
<keyword evidence="6 7" id="KW-0694">RNA-binding</keyword>
<dbReference type="InterPro" id="IPR020568">
    <property type="entry name" value="Ribosomal_Su5_D2-typ_SF"/>
</dbReference>
<evidence type="ECO:0000256" key="7">
    <source>
        <dbReference type="HAMAP-Rule" id="MF_00227"/>
    </source>
</evidence>
<evidence type="ECO:0000256" key="3">
    <source>
        <dbReference type="ARBA" id="ARBA00022722"/>
    </source>
</evidence>
<dbReference type="AlphaFoldDB" id="A0A7X0MLI9"/>
<keyword evidence="5 7" id="KW-0378">Hydrolase</keyword>